<sequence length="72" mass="7144">MGARLGGLVGLNVGTVTKSATSSRINYVSGYNQTYGGLAGLNYGGIQSSVATGAAAEVQQVGGGRRPVIASR</sequence>
<name>B1TDQ5_9BURK</name>
<dbReference type="RefSeq" id="WP_006761668.1">
    <property type="nucleotide sequence ID" value="NZ_ABLK01000303.1"/>
</dbReference>
<evidence type="ECO:0000313" key="1">
    <source>
        <dbReference type="EMBL" id="EDT38301.1"/>
    </source>
</evidence>
<organism evidence="1 2">
    <name type="scientific">Burkholderia ambifaria MEX-5</name>
    <dbReference type="NCBI Taxonomy" id="396597"/>
    <lineage>
        <taxon>Bacteria</taxon>
        <taxon>Pseudomonadati</taxon>
        <taxon>Pseudomonadota</taxon>
        <taxon>Betaproteobacteria</taxon>
        <taxon>Burkholderiales</taxon>
        <taxon>Burkholderiaceae</taxon>
        <taxon>Burkholderia</taxon>
        <taxon>Burkholderia cepacia complex</taxon>
    </lineage>
</organism>
<evidence type="ECO:0000313" key="2">
    <source>
        <dbReference type="Proteomes" id="UP000004814"/>
    </source>
</evidence>
<dbReference type="PATRIC" id="fig|396597.7.peg.1607"/>
<dbReference type="AlphaFoldDB" id="B1TDQ5"/>
<gene>
    <name evidence="1" type="ORF">BamMEX5DRAFT_5921</name>
</gene>
<proteinExistence type="predicted"/>
<dbReference type="Proteomes" id="UP000004814">
    <property type="component" value="Unassembled WGS sequence"/>
</dbReference>
<dbReference type="EMBL" id="ABLK01000303">
    <property type="protein sequence ID" value="EDT38301.1"/>
    <property type="molecule type" value="Genomic_DNA"/>
</dbReference>
<comment type="caution">
    <text evidence="1">The sequence shown here is derived from an EMBL/GenBank/DDBJ whole genome shotgun (WGS) entry which is preliminary data.</text>
</comment>
<protein>
    <submittedName>
        <fullName evidence="1">GLUG domain protein</fullName>
    </submittedName>
</protein>
<reference evidence="1 2" key="1">
    <citation type="submission" date="2008-03" db="EMBL/GenBank/DDBJ databases">
        <title>Sequencing of the draft genome and assembly of Burkholderia ambifaria MEX-5.</title>
        <authorList>
            <consortium name="US DOE Joint Genome Institute (JGI-PGF)"/>
            <person name="Copeland A."/>
            <person name="Lucas S."/>
            <person name="Lapidus A."/>
            <person name="Glavina del Rio T."/>
            <person name="Dalin E."/>
            <person name="Tice H."/>
            <person name="Bruce D."/>
            <person name="Goodwin L."/>
            <person name="Pitluck S."/>
            <person name="Larimer F."/>
            <person name="Land M.L."/>
            <person name="Hauser L."/>
            <person name="Tiedje J."/>
            <person name="Richardson P."/>
        </authorList>
    </citation>
    <scope>NUCLEOTIDE SEQUENCE [LARGE SCALE GENOMIC DNA]</scope>
    <source>
        <strain evidence="1 2">MEX-5</strain>
    </source>
</reference>
<accession>B1TDQ5</accession>